<feature type="signal peptide" evidence="2">
    <location>
        <begin position="1"/>
        <end position="24"/>
    </location>
</feature>
<keyword evidence="4" id="KW-1185">Reference proteome</keyword>
<reference evidence="3 4" key="1">
    <citation type="submission" date="2014-07" db="EMBL/GenBank/DDBJ databases">
        <title>Complete genome sequence of Corynebacterium atypicum DSM 44849: identifiction of the mycolic acid biosynthesis genes.</title>
        <authorList>
            <person name="Tippelt A."/>
            <person name="Mollmann S."/>
            <person name="Albersmeier A."/>
            <person name="Jaenicke S."/>
            <person name="Ruckert C."/>
            <person name="Tauch A."/>
        </authorList>
    </citation>
    <scope>NUCLEOTIDE SEQUENCE [LARGE SCALE GENOMIC DNA]</scope>
    <source>
        <strain evidence="3 4">R2070</strain>
    </source>
</reference>
<accession>A0ABM5QKZ7</accession>
<feature type="compositionally biased region" description="Polar residues" evidence="1">
    <location>
        <begin position="253"/>
        <end position="265"/>
    </location>
</feature>
<proteinExistence type="predicted"/>
<evidence type="ECO:0000313" key="3">
    <source>
        <dbReference type="EMBL" id="AIG63440.1"/>
    </source>
</evidence>
<protein>
    <submittedName>
        <fullName evidence="3">Uncharacterized protein</fullName>
    </submittedName>
</protein>
<name>A0ABM5QKZ7_9CORY</name>
<gene>
    <name evidence="3" type="ORF">CATYP_00565</name>
</gene>
<keyword evidence="2" id="KW-0732">Signal</keyword>
<dbReference type="EMBL" id="CP008944">
    <property type="protein sequence ID" value="AIG63440.1"/>
    <property type="molecule type" value="Genomic_DNA"/>
</dbReference>
<dbReference type="Proteomes" id="UP000028504">
    <property type="component" value="Chromosome"/>
</dbReference>
<feature type="region of interest" description="Disordered" evidence="1">
    <location>
        <begin position="196"/>
        <end position="215"/>
    </location>
</feature>
<dbReference type="RefSeq" id="WP_038604046.1">
    <property type="nucleotide sequence ID" value="NZ_CP008944.1"/>
</dbReference>
<feature type="region of interest" description="Disordered" evidence="1">
    <location>
        <begin position="333"/>
        <end position="357"/>
    </location>
</feature>
<sequence length="460" mass="48908">MKLGRGWRSPVAVGAALIVLAAQALPGAVAQTGEAEVPASTAEVAGSDTADTAASLATVEAPEATATVDEEADSTSGSPFLAPPTAPEQAVVPGSLGVARGEAPRTMTIKAQLAGHGPGTSATESRLTFERTGGEYKIGPWVTAKVDGVDVDAWLFNDADSKLGHDLITVDVTKAHPLHGAELEITYRWDGPRDEADGGSWALNPSPEHEAFEFPQPSAEEIAAVQAADAAADEEASAPRMRSARSVADRASETGSRPATRNSAPITGPESSPELVPWIQDFSNDPNREPLNDPDFGALYEQNPANHTYTKRPPHGYPIRHRNWCTDYFSGPRGTDRAMRGPENPQAQRTTQPTSGDCRVYMKGEQGAFYSRDHVQWAWQDGGTGRNAPAYRADEFLIGGGDPDAVWYGGTYRPFSQSGNEALPGLLHQLQAYGQAGLPDLCRGRDQHRRPGLDVPTAAV</sequence>
<evidence type="ECO:0000256" key="1">
    <source>
        <dbReference type="SAM" id="MobiDB-lite"/>
    </source>
</evidence>
<evidence type="ECO:0000313" key="4">
    <source>
        <dbReference type="Proteomes" id="UP000028504"/>
    </source>
</evidence>
<evidence type="ECO:0000256" key="2">
    <source>
        <dbReference type="SAM" id="SignalP"/>
    </source>
</evidence>
<feature type="region of interest" description="Disordered" evidence="1">
    <location>
        <begin position="224"/>
        <end position="292"/>
    </location>
</feature>
<feature type="compositionally biased region" description="Polar residues" evidence="1">
    <location>
        <begin position="345"/>
        <end position="355"/>
    </location>
</feature>
<organism evidence="3 4">
    <name type="scientific">Corynebacterium atypicum</name>
    <dbReference type="NCBI Taxonomy" id="191610"/>
    <lineage>
        <taxon>Bacteria</taxon>
        <taxon>Bacillati</taxon>
        <taxon>Actinomycetota</taxon>
        <taxon>Actinomycetes</taxon>
        <taxon>Mycobacteriales</taxon>
        <taxon>Corynebacteriaceae</taxon>
        <taxon>Corynebacterium</taxon>
    </lineage>
</organism>
<feature type="region of interest" description="Disordered" evidence="1">
    <location>
        <begin position="61"/>
        <end position="91"/>
    </location>
</feature>
<feature type="chain" id="PRO_5045433001" evidence="2">
    <location>
        <begin position="25"/>
        <end position="460"/>
    </location>
</feature>